<dbReference type="GO" id="GO:0005634">
    <property type="term" value="C:nucleus"/>
    <property type="evidence" value="ECO:0007669"/>
    <property type="project" value="TreeGrafter"/>
</dbReference>
<dbReference type="SMART" id="SM00969">
    <property type="entry name" value="SOCS_box"/>
    <property type="match status" value="1"/>
</dbReference>
<dbReference type="SMART" id="SM00248">
    <property type="entry name" value="ANK"/>
    <property type="match status" value="5"/>
</dbReference>
<dbReference type="FunFam" id="1.25.40.20:FF:000096">
    <property type="entry name" value="Ankyrin repeat and SOCS box containing 12"/>
    <property type="match status" value="1"/>
</dbReference>
<dbReference type="Gene3D" id="1.25.40.20">
    <property type="entry name" value="Ankyrin repeat-containing domain"/>
    <property type="match status" value="1"/>
</dbReference>
<dbReference type="GO" id="GO:0045944">
    <property type="term" value="P:positive regulation of transcription by RNA polymerase II"/>
    <property type="evidence" value="ECO:0007669"/>
    <property type="project" value="TreeGrafter"/>
</dbReference>
<dbReference type="InterPro" id="IPR036770">
    <property type="entry name" value="Ankyrin_rpt-contain_sf"/>
</dbReference>
<dbReference type="Ensembl" id="ENSAMXT00000036241.1">
    <property type="protein sequence ID" value="ENSAMXP00000041655.1"/>
    <property type="gene ID" value="ENSAMXG00000013297.2"/>
</dbReference>
<dbReference type="FunCoup" id="A0A3B1JIK0">
    <property type="interactions" value="5"/>
</dbReference>
<reference evidence="10" key="3">
    <citation type="submission" date="2025-08" db="UniProtKB">
        <authorList>
            <consortium name="Ensembl"/>
        </authorList>
    </citation>
    <scope>IDENTIFICATION</scope>
</reference>
<evidence type="ECO:0000256" key="2">
    <source>
        <dbReference type="ARBA" id="ARBA00022737"/>
    </source>
</evidence>
<dbReference type="GeneTree" id="ENSGT00940000153902"/>
<keyword evidence="3" id="KW-0833">Ubl conjugation pathway</keyword>
<sequence>MLTIFHFSSKFPQKTKWSFEAFEVPQRMIVHQAPNMSLMDISKIFSLLQPKEDEEDGCQQLNQAIADDDDKLLAELLAQEQYRRCINSRSGWGVPGTPLRMAAAHGHLRCLEVLLAHRAEVDSLDVKAQTPLFTAVSAKHLDCVVALLKAGADPNGSQYNNSSPVLTAAREGDVDILKELLRHGAEVDVRAKVPDWASNATTCRGPLYMSAVYGHLDSFKLLLLHGANPDFNCTDKKLLARIKQPKTVLEMCIRYGCGTEYIQLLIDFGASVYLPELIVDKTTQQNEAVVMLLKERVCPKTLMSQTRLAIRRYLTMTDKSSSIDSLDIPHILKNYLKHIT</sequence>
<reference evidence="11" key="1">
    <citation type="submission" date="2013-03" db="EMBL/GenBank/DDBJ databases">
        <authorList>
            <person name="Jeffery W."/>
            <person name="Warren W."/>
            <person name="Wilson R.K."/>
        </authorList>
    </citation>
    <scope>NUCLEOTIDE SEQUENCE</scope>
    <source>
        <strain evidence="11">female</strain>
    </source>
</reference>
<dbReference type="GO" id="GO:0016567">
    <property type="term" value="P:protein ubiquitination"/>
    <property type="evidence" value="ECO:0007669"/>
    <property type="project" value="UniProtKB-UniPathway"/>
</dbReference>
<evidence type="ECO:0000256" key="3">
    <source>
        <dbReference type="ARBA" id="ARBA00022786"/>
    </source>
</evidence>
<dbReference type="PANTHER" id="PTHR24193:SF121">
    <property type="entry name" value="ADA2A-CONTAINING COMPLEX COMPONENT 3, ISOFORM D"/>
    <property type="match status" value="1"/>
</dbReference>
<dbReference type="InterPro" id="IPR001496">
    <property type="entry name" value="SOCS_box"/>
</dbReference>
<proteinExistence type="predicted"/>
<name>A0A3B1JIK0_ASTMX</name>
<reference evidence="10" key="4">
    <citation type="submission" date="2025-09" db="UniProtKB">
        <authorList>
            <consortium name="Ensembl"/>
        </authorList>
    </citation>
    <scope>IDENTIFICATION</scope>
</reference>
<evidence type="ECO:0000259" key="9">
    <source>
        <dbReference type="PROSITE" id="PS50225"/>
    </source>
</evidence>
<dbReference type="PROSITE" id="PS50297">
    <property type="entry name" value="ANK_REP_REGION"/>
    <property type="match status" value="2"/>
</dbReference>
<dbReference type="AlphaFoldDB" id="A0A3B1JIK0"/>
<dbReference type="InterPro" id="IPR002110">
    <property type="entry name" value="Ankyrin_rpt"/>
</dbReference>
<evidence type="ECO:0000256" key="4">
    <source>
        <dbReference type="ARBA" id="ARBA00023043"/>
    </source>
</evidence>
<dbReference type="Pfam" id="PF12796">
    <property type="entry name" value="Ank_2"/>
    <property type="match status" value="1"/>
</dbReference>
<evidence type="ECO:0000313" key="11">
    <source>
        <dbReference type="Proteomes" id="UP000018467"/>
    </source>
</evidence>
<protein>
    <recommendedName>
        <fullName evidence="7">Ankyrin repeat and SOCS box protein 12</fullName>
    </recommendedName>
</protein>
<dbReference type="STRING" id="7994.ENSAMXP00000041655"/>
<feature type="domain" description="SOCS box" evidence="9">
    <location>
        <begin position="293"/>
        <end position="340"/>
    </location>
</feature>
<dbReference type="GO" id="GO:0000976">
    <property type="term" value="F:transcription cis-regulatory region binding"/>
    <property type="evidence" value="ECO:0007669"/>
    <property type="project" value="TreeGrafter"/>
</dbReference>
<accession>A0A3B1JIK0</accession>
<dbReference type="PROSITE" id="PS50088">
    <property type="entry name" value="ANK_REPEAT"/>
    <property type="match status" value="3"/>
</dbReference>
<evidence type="ECO:0000313" key="10">
    <source>
        <dbReference type="Ensembl" id="ENSAMXP00000041655.1"/>
    </source>
</evidence>
<dbReference type="SUPFAM" id="SSF158235">
    <property type="entry name" value="SOCS box-like"/>
    <property type="match status" value="1"/>
</dbReference>
<dbReference type="Pfam" id="PF07525">
    <property type="entry name" value="SOCS_box"/>
    <property type="match status" value="1"/>
</dbReference>
<keyword evidence="4 8" id="KW-0040">ANK repeat</keyword>
<dbReference type="UniPathway" id="UPA00143"/>
<evidence type="ECO:0000256" key="6">
    <source>
        <dbReference type="ARBA" id="ARBA00065032"/>
    </source>
</evidence>
<dbReference type="InParanoid" id="A0A3B1JIK0"/>
<evidence type="ECO:0000256" key="5">
    <source>
        <dbReference type="ARBA" id="ARBA00059401"/>
    </source>
</evidence>
<reference evidence="11" key="2">
    <citation type="journal article" date="2014" name="Nat. Commun.">
        <title>The cavefish genome reveals candidate genes for eye loss.</title>
        <authorList>
            <person name="McGaugh S.E."/>
            <person name="Gross J.B."/>
            <person name="Aken B."/>
            <person name="Blin M."/>
            <person name="Borowsky R."/>
            <person name="Chalopin D."/>
            <person name="Hinaux H."/>
            <person name="Jeffery W.R."/>
            <person name="Keene A."/>
            <person name="Ma L."/>
            <person name="Minx P."/>
            <person name="Murphy D."/>
            <person name="O'Quin K.E."/>
            <person name="Retaux S."/>
            <person name="Rohner N."/>
            <person name="Searle S.M."/>
            <person name="Stahl B.A."/>
            <person name="Tabin C."/>
            <person name="Volff J.N."/>
            <person name="Yoshizawa M."/>
            <person name="Warren W.C."/>
        </authorList>
    </citation>
    <scope>NUCLEOTIDE SEQUENCE [LARGE SCALE GENOMIC DNA]</scope>
    <source>
        <strain evidence="11">female</strain>
    </source>
</reference>
<feature type="repeat" description="ANK" evidence="8">
    <location>
        <begin position="97"/>
        <end position="126"/>
    </location>
</feature>
<evidence type="ECO:0000256" key="1">
    <source>
        <dbReference type="ARBA" id="ARBA00004906"/>
    </source>
</evidence>
<dbReference type="InterPro" id="IPR036036">
    <property type="entry name" value="SOCS_box-like_dom_sf"/>
</dbReference>
<keyword evidence="11" id="KW-1185">Reference proteome</keyword>
<feature type="repeat" description="ANK" evidence="8">
    <location>
        <begin position="127"/>
        <end position="159"/>
    </location>
</feature>
<dbReference type="InterPro" id="IPR050663">
    <property type="entry name" value="Ankyrin-SOCS_Box"/>
</dbReference>
<comment type="pathway">
    <text evidence="1">Protein modification; protein ubiquitination.</text>
</comment>
<organism evidence="10 11">
    <name type="scientific">Astyanax mexicanus</name>
    <name type="common">Blind cave fish</name>
    <name type="synonym">Astyanax fasciatus mexicanus</name>
    <dbReference type="NCBI Taxonomy" id="7994"/>
    <lineage>
        <taxon>Eukaryota</taxon>
        <taxon>Metazoa</taxon>
        <taxon>Chordata</taxon>
        <taxon>Craniata</taxon>
        <taxon>Vertebrata</taxon>
        <taxon>Euteleostomi</taxon>
        <taxon>Actinopterygii</taxon>
        <taxon>Neopterygii</taxon>
        <taxon>Teleostei</taxon>
        <taxon>Ostariophysi</taxon>
        <taxon>Characiformes</taxon>
        <taxon>Characoidei</taxon>
        <taxon>Acestrorhamphidae</taxon>
        <taxon>Acestrorhamphinae</taxon>
        <taxon>Astyanax</taxon>
    </lineage>
</organism>
<dbReference type="PROSITE" id="PS50225">
    <property type="entry name" value="SOCS"/>
    <property type="match status" value="1"/>
</dbReference>
<evidence type="ECO:0000256" key="8">
    <source>
        <dbReference type="PROSITE-ProRule" id="PRU00023"/>
    </source>
</evidence>
<dbReference type="SUPFAM" id="SSF48403">
    <property type="entry name" value="Ankyrin repeat"/>
    <property type="match status" value="1"/>
</dbReference>
<comment type="subunit">
    <text evidence="6">Interacts with CUL5 and RNF7.</text>
</comment>
<keyword evidence="2" id="KW-0677">Repeat</keyword>
<comment type="function">
    <text evidence="5">Probable substrate-recognition component of a SCF-like ECS (Elongin-Cullin-SOCS-box protein) E3 ubiquitin-protein ligase complex which mediates the ubiquitination and subsequent proteasomal degradation of target proteins.</text>
</comment>
<feature type="repeat" description="ANK" evidence="8">
    <location>
        <begin position="160"/>
        <end position="192"/>
    </location>
</feature>
<dbReference type="Pfam" id="PF00023">
    <property type="entry name" value="Ank"/>
    <property type="match status" value="2"/>
</dbReference>
<dbReference type="GO" id="GO:0035556">
    <property type="term" value="P:intracellular signal transduction"/>
    <property type="evidence" value="ECO:0007669"/>
    <property type="project" value="InterPro"/>
</dbReference>
<dbReference type="Proteomes" id="UP000018467">
    <property type="component" value="Unassembled WGS sequence"/>
</dbReference>
<dbReference type="Bgee" id="ENSAMXG00000013297">
    <property type="expression patterns" value="Expressed in muscle tissue and 3 other cell types or tissues"/>
</dbReference>
<dbReference type="PANTHER" id="PTHR24193">
    <property type="entry name" value="ANKYRIN REPEAT PROTEIN"/>
    <property type="match status" value="1"/>
</dbReference>
<evidence type="ECO:0000256" key="7">
    <source>
        <dbReference type="ARBA" id="ARBA00067431"/>
    </source>
</evidence>